<dbReference type="InterPro" id="IPR046357">
    <property type="entry name" value="PPIase_dom_sf"/>
</dbReference>
<accession>F0YG90</accession>
<dbReference type="PANTHER" id="PTHR10605:SF56">
    <property type="entry name" value="BIFUNCTIONAL HEPARAN SULFATE N-DEACETYLASE_N-SULFOTRANSFERASE"/>
    <property type="match status" value="1"/>
</dbReference>
<dbReference type="OrthoDB" id="411451at2759"/>
<keyword evidence="1" id="KW-0808">Transferase</keyword>
<evidence type="ECO:0000256" key="1">
    <source>
        <dbReference type="ARBA" id="ARBA00022679"/>
    </source>
</evidence>
<feature type="region of interest" description="Disordered" evidence="4">
    <location>
        <begin position="1279"/>
        <end position="1309"/>
    </location>
</feature>
<dbReference type="InterPro" id="IPR019410">
    <property type="entry name" value="Methyltransf_16"/>
</dbReference>
<reference evidence="6 7" key="1">
    <citation type="journal article" date="2011" name="Proc. Natl. Acad. Sci. U.S.A.">
        <title>Niche of harmful alga Aureococcus anophagefferens revealed through ecogenomics.</title>
        <authorList>
            <person name="Gobler C.J."/>
            <person name="Berry D.L."/>
            <person name="Dyhrman S.T."/>
            <person name="Wilhelm S.W."/>
            <person name="Salamov A."/>
            <person name="Lobanov A.V."/>
            <person name="Zhang Y."/>
            <person name="Collier J.L."/>
            <person name="Wurch L.L."/>
            <person name="Kustka A.B."/>
            <person name="Dill B.D."/>
            <person name="Shah M."/>
            <person name="VerBerkmoes N.C."/>
            <person name="Kuo A."/>
            <person name="Terry A."/>
            <person name="Pangilinan J."/>
            <person name="Lindquist E.A."/>
            <person name="Lucas S."/>
            <person name="Paulsen I.T."/>
            <person name="Hattenrath-Lehmann T.K."/>
            <person name="Talmage S.C."/>
            <person name="Walker E.A."/>
            <person name="Koch F."/>
            <person name="Burson A.M."/>
            <person name="Marcoval M.A."/>
            <person name="Tang Y.Z."/>
            <person name="Lecleir G.R."/>
            <person name="Coyne K.J."/>
            <person name="Berg G.M."/>
            <person name="Bertrand E.M."/>
            <person name="Saito M.A."/>
            <person name="Gladyshev V.N."/>
            <person name="Grigoriev I.V."/>
        </authorList>
    </citation>
    <scope>NUCLEOTIDE SEQUENCE [LARGE SCALE GENOMIC DNA]</scope>
    <source>
        <strain evidence="7">CCMP 1984</strain>
    </source>
</reference>
<dbReference type="EMBL" id="GL833138">
    <property type="protein sequence ID" value="EGB05920.1"/>
    <property type="molecule type" value="Genomic_DNA"/>
</dbReference>
<dbReference type="InterPro" id="IPR027417">
    <property type="entry name" value="P-loop_NTPase"/>
</dbReference>
<comment type="catalytic activity">
    <reaction evidence="3">
        <text>[protein]-peptidylproline (omega=180) = [protein]-peptidylproline (omega=0)</text>
        <dbReference type="Rhea" id="RHEA:16237"/>
        <dbReference type="Rhea" id="RHEA-COMP:10747"/>
        <dbReference type="Rhea" id="RHEA-COMP:10748"/>
        <dbReference type="ChEBI" id="CHEBI:83833"/>
        <dbReference type="ChEBI" id="CHEBI:83834"/>
        <dbReference type="EC" id="5.2.1.8"/>
    </reaction>
</comment>
<evidence type="ECO:0000313" key="6">
    <source>
        <dbReference type="EMBL" id="EGB05920.1"/>
    </source>
</evidence>
<dbReference type="PROSITE" id="PS50059">
    <property type="entry name" value="FKBP_PPIASE"/>
    <property type="match status" value="1"/>
</dbReference>
<protein>
    <recommendedName>
        <fullName evidence="3">peptidylprolyl isomerase</fullName>
        <ecNumber evidence="3">5.2.1.8</ecNumber>
    </recommendedName>
</protein>
<dbReference type="Gene3D" id="3.10.50.40">
    <property type="match status" value="1"/>
</dbReference>
<feature type="domain" description="PPIase FKBP-type" evidence="5">
    <location>
        <begin position="32"/>
        <end position="116"/>
    </location>
</feature>
<dbReference type="SUPFAM" id="SSF54534">
    <property type="entry name" value="FKBP-like"/>
    <property type="match status" value="1"/>
</dbReference>
<dbReference type="SUPFAM" id="SSF52540">
    <property type="entry name" value="P-loop containing nucleoside triphosphate hydrolases"/>
    <property type="match status" value="2"/>
</dbReference>
<feature type="compositionally biased region" description="Pro residues" evidence="4">
    <location>
        <begin position="1288"/>
        <end position="1299"/>
    </location>
</feature>
<keyword evidence="3" id="KW-0697">Rotamase</keyword>
<feature type="compositionally biased region" description="Basic and acidic residues" evidence="4">
    <location>
        <begin position="249"/>
        <end position="262"/>
    </location>
</feature>
<dbReference type="Proteomes" id="UP000002729">
    <property type="component" value="Unassembled WGS sequence"/>
</dbReference>
<dbReference type="GO" id="GO:0003755">
    <property type="term" value="F:peptidyl-prolyl cis-trans isomerase activity"/>
    <property type="evidence" value="ECO:0007669"/>
    <property type="project" value="UniProtKB-KW"/>
</dbReference>
<keyword evidence="7" id="KW-1185">Reference proteome</keyword>
<dbReference type="Gene3D" id="3.40.50.150">
    <property type="entry name" value="Vaccinia Virus protein VP39"/>
    <property type="match status" value="1"/>
</dbReference>
<dbReference type="KEGG" id="aaf:AURANDRAFT_66085"/>
<evidence type="ECO:0000256" key="3">
    <source>
        <dbReference type="PROSITE-ProRule" id="PRU00277"/>
    </source>
</evidence>
<dbReference type="PANTHER" id="PTHR10605">
    <property type="entry name" value="HEPARAN SULFATE SULFOTRANSFERASE"/>
    <property type="match status" value="1"/>
</dbReference>
<feature type="region of interest" description="Disordered" evidence="4">
    <location>
        <begin position="592"/>
        <end position="612"/>
    </location>
</feature>
<dbReference type="Pfam" id="PF00254">
    <property type="entry name" value="FKBP_C"/>
    <property type="match status" value="1"/>
</dbReference>
<dbReference type="GeneID" id="20225645"/>
<keyword evidence="3" id="KW-0413">Isomerase</keyword>
<dbReference type="SUPFAM" id="SSF53335">
    <property type="entry name" value="S-adenosyl-L-methionine-dependent methyltransferases"/>
    <property type="match status" value="1"/>
</dbReference>
<dbReference type="RefSeq" id="XP_009039460.1">
    <property type="nucleotide sequence ID" value="XM_009041212.1"/>
</dbReference>
<evidence type="ECO:0000256" key="4">
    <source>
        <dbReference type="SAM" id="MobiDB-lite"/>
    </source>
</evidence>
<evidence type="ECO:0000256" key="2">
    <source>
        <dbReference type="PIRSR" id="PIRSR637359-2"/>
    </source>
</evidence>
<feature type="region of interest" description="Disordered" evidence="4">
    <location>
        <begin position="919"/>
        <end position="939"/>
    </location>
</feature>
<dbReference type="Pfam" id="PF10294">
    <property type="entry name" value="Methyltransf_16"/>
    <property type="match status" value="1"/>
</dbReference>
<dbReference type="InterPro" id="IPR001179">
    <property type="entry name" value="PPIase_FKBP_dom"/>
</dbReference>
<dbReference type="EC" id="5.2.1.8" evidence="3"/>
<dbReference type="Gene3D" id="3.40.50.300">
    <property type="entry name" value="P-loop containing nucleotide triphosphate hydrolases"/>
    <property type="match status" value="2"/>
</dbReference>
<dbReference type="GO" id="GO:0008146">
    <property type="term" value="F:sulfotransferase activity"/>
    <property type="evidence" value="ECO:0007669"/>
    <property type="project" value="InterPro"/>
</dbReference>
<feature type="region of interest" description="Disordered" evidence="4">
    <location>
        <begin position="216"/>
        <end position="262"/>
    </location>
</feature>
<name>F0YG90_AURAN</name>
<dbReference type="InterPro" id="IPR029063">
    <property type="entry name" value="SAM-dependent_MTases_sf"/>
</dbReference>
<dbReference type="CDD" id="cd02440">
    <property type="entry name" value="AdoMet_MTases"/>
    <property type="match status" value="1"/>
</dbReference>
<gene>
    <name evidence="6" type="ORF">AURANDRAFT_66085</name>
</gene>
<feature type="compositionally biased region" description="Pro residues" evidence="4">
    <location>
        <begin position="925"/>
        <end position="935"/>
    </location>
</feature>
<dbReference type="eggNOG" id="KOG0543">
    <property type="taxonomic scope" value="Eukaryota"/>
</dbReference>
<proteinExistence type="predicted"/>
<organism evidence="7">
    <name type="scientific">Aureococcus anophagefferens</name>
    <name type="common">Harmful bloom alga</name>
    <dbReference type="NCBI Taxonomy" id="44056"/>
    <lineage>
        <taxon>Eukaryota</taxon>
        <taxon>Sar</taxon>
        <taxon>Stramenopiles</taxon>
        <taxon>Ochrophyta</taxon>
        <taxon>Pelagophyceae</taxon>
        <taxon>Pelagomonadales</taxon>
        <taxon>Pelagomonadaceae</taxon>
        <taxon>Aureococcus</taxon>
    </lineage>
</organism>
<evidence type="ECO:0000259" key="5">
    <source>
        <dbReference type="PROSITE" id="PS50059"/>
    </source>
</evidence>
<evidence type="ECO:0000313" key="7">
    <source>
        <dbReference type="Proteomes" id="UP000002729"/>
    </source>
</evidence>
<sequence>MAAAIELLDVSQDGGVMKSIIRAGAGRMPVLGQVAEITYTARSSSTGVFHEAARERWVCGAPGNVRGLDVAVASMRVGERASFEVRFDYAYGEAGLAGKVPARGDVAYDCELLAVADAAPATDEPLALPAEAANPSAAGAETVEVDGLPVKLDSLGPMVVNKDGTLSRITNWHEMTEPERQKTLRIIAKRNKKRLDALQAELNDSVDAPMLGALFGAESSSGSESDDESSGFAPPPAAPWHADADDAEPPPRSDAGDPQRDAETALVAGGASVRLRQRGADLACKGGVCWGAARALCALFAANPARADLAGRRILELGAGTGAVGLWIALRYPTARVTLTDLPEALPLIRANAALNGVADRVRVAPLAFGDPVPSEDDPFDVVVGSDLLYSVQCEVPWRQLAATLATAPRGCATWLAIQERYGCRVRDLGEFFALVGRASTEIPRGDVAKYAGDLGAEAPLRVDSRAEMGLFCWLTSTSVAMLLSESFRIIDARPSVDAVFESQRGIGPGGGGGAPDGVVRRTLGVADGGSASAARAASKSFSAVIKALFVAHLLASAAKRASRAADAPSACMRSTARDVCWIFDARASRVSGSQTRPRPRRDSPWMGTRPPATQWTMRLQKDQRVATIQLPDAGAYGPRCVPPPADGSRRRFKRLCAPSFLIIGFGRCGTTSLARYLNRHPRASFGTRKEHFYFYRPEFCDLQHGPNNGSACDVSAYASQFPVARKEPQRDATFDATPMLGGDMGVPASERTMAWLATRLPGLRFLVLVKSPADRFMSNPLASNKVARFQDSLEAGTNAMPRKLRQLLLDNCYVDKLEAWLKFFPPERFLLLQSEDLRVETRRQAMLDEVHDFLRLPPHAYPAEDLAELGNFRKFTNTTVSPALRSTARLRAAIAPGAAPLDWCAASRAVDPGARVLSRSKPPVADPTLPPPAPRRAAAGRGRYAYGLTLRAAARSPPRPAPRCFPRRVGDRGHVERYCAPSFLIIGFGRCGTTSLAKYLAAHPRCGFGTRKEHFYFSRPENCDLHHGPNNSSRCDLEEYARTFPIVASTPASADGRAVRRRECCSSKPDRDVTFDATPMLGGDMGARAGVPTFESVPANEATRLWLSRNLPHLRLLVLLKSPADRFMSNPLATRKLERLQDSLLDGSNAMPPKLAQILRDNCYVDKLAPWFDAFPRDRFLLLDSDDLRGDVPVRQRILDDVHDFLELPAHAYATEDLDLLGNFHLASNATVLPLLRRTVNCLPVLVDCERRLEALLDAPPGAFDWCARARADLPDAGDVRLASSRPPVPRPSPMPTPKPRKKKRRSCRELVVGTTMMGQATEADTYRTVEFQRDGVAVACGGTYEPGATYAATMSPLPPGGGGVLFDLSGGVFDDDWCDGARSAKSYTYLAAPTDGSAMALVGGWSAGYGRVRITDACELAAPAAPSPTPEPAPAPTAAPTVAPTACSDAPDFHKKNAPAKDCAWVAKVPEDRCAAKGDETQAWQSCPATCSTCPYECAGDSASWHKKSDAAKDCGWVTGYYYNRASVIGEDGSMAFESCPSATRRCFYEGYRDSNTWAKKDQPWKDCAWAAAATSRCVAVGDDGTYAFESCRAACLIGWYAGADDASWAKKNKPSKDCPWVANDAPARCTVKGDDDSWAFQSCPAACGA</sequence>
<dbReference type="InParanoid" id="F0YG90"/>
<dbReference type="InterPro" id="IPR037359">
    <property type="entry name" value="NST/OST"/>
</dbReference>
<feature type="binding site" evidence="2">
    <location>
        <position position="779"/>
    </location>
    <ligand>
        <name>3'-phosphoadenylyl sulfate</name>
        <dbReference type="ChEBI" id="CHEBI:58339"/>
    </ligand>
</feature>